<dbReference type="PANTHER" id="PTHR30265:SF4">
    <property type="entry name" value="KOW MOTIF FAMILY PROTEIN, EXPRESSED"/>
    <property type="match status" value="1"/>
</dbReference>
<evidence type="ECO:0000313" key="6">
    <source>
        <dbReference type="Proteomes" id="UP001528920"/>
    </source>
</evidence>
<feature type="domain" description="KOW" evidence="4">
    <location>
        <begin position="123"/>
        <end position="150"/>
    </location>
</feature>
<comment type="caution">
    <text evidence="5">The sequence shown here is derived from an EMBL/GenBank/DDBJ whole genome shotgun (WGS) entry which is preliminary data.</text>
</comment>
<gene>
    <name evidence="5" type="ORF">L3049_06055</name>
</gene>
<dbReference type="Proteomes" id="UP001528920">
    <property type="component" value="Unassembled WGS sequence"/>
</dbReference>
<dbReference type="InterPro" id="IPR036735">
    <property type="entry name" value="NGN_dom_sf"/>
</dbReference>
<protein>
    <submittedName>
        <fullName evidence="5">UpxY family transcription antiterminator</fullName>
    </submittedName>
</protein>
<dbReference type="InterPro" id="IPR008991">
    <property type="entry name" value="Translation_prot_SH3-like_sf"/>
</dbReference>
<proteinExistence type="predicted"/>
<evidence type="ECO:0000259" key="4">
    <source>
        <dbReference type="SMART" id="SM00739"/>
    </source>
</evidence>
<dbReference type="SMART" id="SM00739">
    <property type="entry name" value="KOW"/>
    <property type="match status" value="1"/>
</dbReference>
<accession>A0ABT5VQ56</accession>
<sequence length="194" mass="22628">MCEERKIQKPIREYFWYAIYTKSRSERKLYDELCQKNIDCYLPMQKKLRVWSDRKKWVETPLFNSYVFVRVSTKEYHEAINSFYGVCYVTIRGKAVAIPEKQIEALRCFLSDEARKIEITTADMATGDRVEVIAGPLKGVSGEIQEIRGKHRLAIRFESLGTCVLTEIKFEDVKPGTKAIKKSETKKKKQKTAK</sequence>
<name>A0ABT5VQ56_9BACT</name>
<dbReference type="InterPro" id="IPR005824">
    <property type="entry name" value="KOW"/>
</dbReference>
<evidence type="ECO:0000256" key="2">
    <source>
        <dbReference type="ARBA" id="ARBA00023015"/>
    </source>
</evidence>
<reference evidence="5 6" key="1">
    <citation type="submission" date="2022-01" db="EMBL/GenBank/DDBJ databases">
        <title>Labilibaculum sp. nov, a marine bacterium isolated from Antarctica.</title>
        <authorList>
            <person name="Dai W."/>
        </authorList>
    </citation>
    <scope>NUCLEOTIDE SEQUENCE [LARGE SCALE GENOMIC DNA]</scope>
    <source>
        <strain evidence="5 6">DW002</strain>
    </source>
</reference>
<dbReference type="RefSeq" id="WP_275108908.1">
    <property type="nucleotide sequence ID" value="NZ_JAKJSC010000001.1"/>
</dbReference>
<dbReference type="InterPro" id="IPR043425">
    <property type="entry name" value="NusG-like"/>
</dbReference>
<dbReference type="SUPFAM" id="SSF50104">
    <property type="entry name" value="Translation proteins SH3-like domain"/>
    <property type="match status" value="1"/>
</dbReference>
<dbReference type="InterPro" id="IPR006645">
    <property type="entry name" value="NGN-like_dom"/>
</dbReference>
<dbReference type="CDD" id="cd09895">
    <property type="entry name" value="NGN_SP_UpxY"/>
    <property type="match status" value="1"/>
</dbReference>
<evidence type="ECO:0000256" key="3">
    <source>
        <dbReference type="ARBA" id="ARBA00023163"/>
    </source>
</evidence>
<dbReference type="EMBL" id="JAKJSC010000001">
    <property type="protein sequence ID" value="MDE5417566.1"/>
    <property type="molecule type" value="Genomic_DNA"/>
</dbReference>
<keyword evidence="2" id="KW-0805">Transcription regulation</keyword>
<dbReference type="PROSITE" id="PS01108">
    <property type="entry name" value="RIBOSOMAL_L24"/>
    <property type="match status" value="1"/>
</dbReference>
<keyword evidence="1" id="KW-0889">Transcription antitermination</keyword>
<dbReference type="CDD" id="cd06091">
    <property type="entry name" value="KOW_NusG"/>
    <property type="match status" value="1"/>
</dbReference>
<dbReference type="NCBIfam" id="NF033644">
    <property type="entry name" value="antiterm_UpxY"/>
    <property type="match status" value="1"/>
</dbReference>
<keyword evidence="6" id="KW-1185">Reference proteome</keyword>
<dbReference type="Gene3D" id="3.30.70.940">
    <property type="entry name" value="NusG, N-terminal domain"/>
    <property type="match status" value="1"/>
</dbReference>
<dbReference type="SUPFAM" id="SSF82679">
    <property type="entry name" value="N-utilization substance G protein NusG, N-terminal domain"/>
    <property type="match status" value="1"/>
</dbReference>
<dbReference type="InterPro" id="IPR005825">
    <property type="entry name" value="Ribosomal_uL24_CS"/>
</dbReference>
<organism evidence="5 6">
    <name type="scientific">Paralabilibaculum antarcticum</name>
    <dbReference type="NCBI Taxonomy" id="2912572"/>
    <lineage>
        <taxon>Bacteria</taxon>
        <taxon>Pseudomonadati</taxon>
        <taxon>Bacteroidota</taxon>
        <taxon>Bacteroidia</taxon>
        <taxon>Marinilabiliales</taxon>
        <taxon>Marinifilaceae</taxon>
        <taxon>Paralabilibaculum</taxon>
    </lineage>
</organism>
<dbReference type="PANTHER" id="PTHR30265">
    <property type="entry name" value="RHO-INTERACTING TRANSCRIPTION TERMINATION FACTOR NUSG"/>
    <property type="match status" value="1"/>
</dbReference>
<keyword evidence="3" id="KW-0804">Transcription</keyword>
<evidence type="ECO:0000313" key="5">
    <source>
        <dbReference type="EMBL" id="MDE5417566.1"/>
    </source>
</evidence>
<evidence type="ECO:0000256" key="1">
    <source>
        <dbReference type="ARBA" id="ARBA00022814"/>
    </source>
</evidence>
<dbReference type="Pfam" id="PF02357">
    <property type="entry name" value="NusG"/>
    <property type="match status" value="1"/>
</dbReference>